<sequence>MNKRVKDTVLGTVVYGVIAIIVSAILNGGEPSWTLAIGMAIAGFLTYAFIYPALDKRKRKQV</sequence>
<dbReference type="RefSeq" id="WP_053167421.1">
    <property type="nucleotide sequence ID" value="NZ_CP051177.1"/>
</dbReference>
<feature type="transmembrane region" description="Helical" evidence="1">
    <location>
        <begin position="7"/>
        <end position="26"/>
    </location>
</feature>
<proteinExistence type="predicted"/>
<protein>
    <submittedName>
        <fullName evidence="2">Uncharacterized protein</fullName>
    </submittedName>
</protein>
<evidence type="ECO:0000256" key="1">
    <source>
        <dbReference type="SAM" id="Phobius"/>
    </source>
</evidence>
<reference evidence="3" key="1">
    <citation type="submission" date="2020-06" db="EMBL/GenBank/DDBJ databases">
        <title>Isolation of Planomicrobium glaciei.</title>
        <authorList>
            <person name="Malisova L."/>
            <person name="Safrankova R."/>
            <person name="Jakubu V."/>
            <person name="Spanelova P."/>
        </authorList>
    </citation>
    <scope>NUCLEOTIDE SEQUENCE [LARGE SCALE GENOMIC DNA]</scope>
    <source>
        <strain evidence="3">NRL-ATB46093</strain>
    </source>
</reference>
<keyword evidence="1" id="KW-0472">Membrane</keyword>
<name>A0A7H8QAL7_9BACL</name>
<keyword evidence="1" id="KW-0812">Transmembrane</keyword>
<feature type="transmembrane region" description="Helical" evidence="1">
    <location>
        <begin position="32"/>
        <end position="54"/>
    </location>
</feature>
<evidence type="ECO:0000313" key="3">
    <source>
        <dbReference type="Proteomes" id="UP000509222"/>
    </source>
</evidence>
<organism evidence="2 3">
    <name type="scientific">Planococcus glaciei</name>
    <dbReference type="NCBI Taxonomy" id="459472"/>
    <lineage>
        <taxon>Bacteria</taxon>
        <taxon>Bacillati</taxon>
        <taxon>Bacillota</taxon>
        <taxon>Bacilli</taxon>
        <taxon>Bacillales</taxon>
        <taxon>Caryophanaceae</taxon>
        <taxon>Planococcus</taxon>
    </lineage>
</organism>
<evidence type="ECO:0000313" key="2">
    <source>
        <dbReference type="EMBL" id="QKX51058.1"/>
    </source>
</evidence>
<accession>A0A7H8QAL7</accession>
<gene>
    <name evidence="2" type="ORF">HF394_10925</name>
</gene>
<dbReference type="AlphaFoldDB" id="A0A7H8QAL7"/>
<keyword evidence="3" id="KW-1185">Reference proteome</keyword>
<dbReference type="Proteomes" id="UP000509222">
    <property type="component" value="Chromosome"/>
</dbReference>
<keyword evidence="1" id="KW-1133">Transmembrane helix</keyword>
<dbReference type="EMBL" id="CP051177">
    <property type="protein sequence ID" value="QKX51058.1"/>
    <property type="molecule type" value="Genomic_DNA"/>
</dbReference>